<proteinExistence type="predicted"/>
<feature type="region of interest" description="Disordered" evidence="1">
    <location>
        <begin position="65"/>
        <end position="155"/>
    </location>
</feature>
<dbReference type="EMBL" id="JBJQOH010000007">
    <property type="protein sequence ID" value="KAL3679973.1"/>
    <property type="molecule type" value="Genomic_DNA"/>
</dbReference>
<evidence type="ECO:0000313" key="3">
    <source>
        <dbReference type="Proteomes" id="UP001633002"/>
    </source>
</evidence>
<feature type="compositionally biased region" description="Basic and acidic residues" evidence="1">
    <location>
        <begin position="95"/>
        <end position="104"/>
    </location>
</feature>
<evidence type="ECO:0000256" key="1">
    <source>
        <dbReference type="SAM" id="MobiDB-lite"/>
    </source>
</evidence>
<feature type="compositionally biased region" description="Basic and acidic residues" evidence="1">
    <location>
        <begin position="69"/>
        <end position="86"/>
    </location>
</feature>
<protein>
    <submittedName>
        <fullName evidence="2">Uncharacterized protein</fullName>
    </submittedName>
</protein>
<keyword evidence="3" id="KW-1185">Reference proteome</keyword>
<feature type="region of interest" description="Disordered" evidence="1">
    <location>
        <begin position="176"/>
        <end position="280"/>
    </location>
</feature>
<evidence type="ECO:0000313" key="2">
    <source>
        <dbReference type="EMBL" id="KAL3679973.1"/>
    </source>
</evidence>
<dbReference type="Proteomes" id="UP001633002">
    <property type="component" value="Unassembled WGS sequence"/>
</dbReference>
<name>A0ABD3GM05_9MARC</name>
<comment type="caution">
    <text evidence="2">The sequence shown here is derived from an EMBL/GenBank/DDBJ whole genome shotgun (WGS) entry which is preliminary data.</text>
</comment>
<dbReference type="AlphaFoldDB" id="A0ABD3GM05"/>
<accession>A0ABD3GM05</accession>
<organism evidence="2 3">
    <name type="scientific">Riccia sorocarpa</name>
    <dbReference type="NCBI Taxonomy" id="122646"/>
    <lineage>
        <taxon>Eukaryota</taxon>
        <taxon>Viridiplantae</taxon>
        <taxon>Streptophyta</taxon>
        <taxon>Embryophyta</taxon>
        <taxon>Marchantiophyta</taxon>
        <taxon>Marchantiopsida</taxon>
        <taxon>Marchantiidae</taxon>
        <taxon>Marchantiales</taxon>
        <taxon>Ricciaceae</taxon>
        <taxon>Riccia</taxon>
    </lineage>
</organism>
<reference evidence="2 3" key="1">
    <citation type="submission" date="2024-09" db="EMBL/GenBank/DDBJ databases">
        <title>Chromosome-scale assembly of Riccia sorocarpa.</title>
        <authorList>
            <person name="Paukszto L."/>
        </authorList>
    </citation>
    <scope>NUCLEOTIDE SEQUENCE [LARGE SCALE GENOMIC DNA]</scope>
    <source>
        <strain evidence="2">LP-2024</strain>
        <tissue evidence="2">Aerial parts of the thallus</tissue>
    </source>
</reference>
<gene>
    <name evidence="2" type="ORF">R1sor_022929</name>
</gene>
<feature type="compositionally biased region" description="Basic and acidic residues" evidence="1">
    <location>
        <begin position="197"/>
        <end position="239"/>
    </location>
</feature>
<sequence length="311" mass="33382">MSPESSEPGKADLPYSCTRRKQHTVLTAKEEGIVASPAEAEAENDIDAQSTVCEYDDITSVDNCPKRSTVHDRNLRSHEDFFRDDSENVALGYDAPRKQREDGRAPLPGSSSVTRRGIDRSSLGRQIAARLLFPDSEEREEGQRENQLGRDLGLNGIRIAGSLGETDMISAHERVSRRQFDAADMVDSGETSGGVEEVARDRIVEEFDSQDSHESADAPGAGEEHEATASPRASEEHETTASPGAAAEHEPAASPEGGGRPISPKSAGTPGAGPSHSKSSGVLKSVSIAFVKLQLQIREIDLLTTKIARTL</sequence>